<reference evidence="4" key="1">
    <citation type="submission" date="2022-06" db="EMBL/GenBank/DDBJ databases">
        <authorList>
            <consortium name="SYNGENTA / RWTH Aachen University"/>
        </authorList>
    </citation>
    <scope>NUCLEOTIDE SEQUENCE</scope>
</reference>
<keyword evidence="5" id="KW-1185">Reference proteome</keyword>
<protein>
    <recommendedName>
        <fullName evidence="3">VPS9 domain-containing protein</fullName>
    </recommendedName>
</protein>
<dbReference type="SUPFAM" id="SSF109993">
    <property type="entry name" value="VPS9 domain"/>
    <property type="match status" value="1"/>
</dbReference>
<feature type="region of interest" description="Disordered" evidence="2">
    <location>
        <begin position="1216"/>
        <end position="1252"/>
    </location>
</feature>
<dbReference type="PROSITE" id="PS51205">
    <property type="entry name" value="VPS9"/>
    <property type="match status" value="1"/>
</dbReference>
<dbReference type="GO" id="GO:0097422">
    <property type="term" value="C:tubular endosome"/>
    <property type="evidence" value="ECO:0007669"/>
    <property type="project" value="TreeGrafter"/>
</dbReference>
<feature type="compositionally biased region" description="Low complexity" evidence="2">
    <location>
        <begin position="199"/>
        <end position="212"/>
    </location>
</feature>
<dbReference type="Proteomes" id="UP001153365">
    <property type="component" value="Unassembled WGS sequence"/>
</dbReference>
<feature type="compositionally biased region" description="Low complexity" evidence="2">
    <location>
        <begin position="1229"/>
        <end position="1252"/>
    </location>
</feature>
<dbReference type="GO" id="GO:0005886">
    <property type="term" value="C:plasma membrane"/>
    <property type="evidence" value="ECO:0007669"/>
    <property type="project" value="TreeGrafter"/>
</dbReference>
<feature type="region of interest" description="Disordered" evidence="2">
    <location>
        <begin position="881"/>
        <end position="921"/>
    </location>
</feature>
<feature type="compositionally biased region" description="Low complexity" evidence="2">
    <location>
        <begin position="897"/>
        <end position="921"/>
    </location>
</feature>
<feature type="region of interest" description="Disordered" evidence="2">
    <location>
        <begin position="1179"/>
        <end position="1198"/>
    </location>
</feature>
<feature type="compositionally biased region" description="Low complexity" evidence="2">
    <location>
        <begin position="1323"/>
        <end position="1336"/>
    </location>
</feature>
<feature type="region of interest" description="Disordered" evidence="2">
    <location>
        <begin position="1083"/>
        <end position="1142"/>
    </location>
</feature>
<dbReference type="Gene3D" id="1.20.1050.80">
    <property type="entry name" value="VPS9 domain"/>
    <property type="match status" value="1"/>
</dbReference>
<proteinExistence type="inferred from homology"/>
<name>A0AAV0BK10_PHAPC</name>
<evidence type="ECO:0000256" key="2">
    <source>
        <dbReference type="SAM" id="MobiDB-lite"/>
    </source>
</evidence>
<feature type="region of interest" description="Disordered" evidence="2">
    <location>
        <begin position="27"/>
        <end position="49"/>
    </location>
</feature>
<feature type="compositionally biased region" description="Polar residues" evidence="2">
    <location>
        <begin position="33"/>
        <end position="42"/>
    </location>
</feature>
<sequence>MPQRLPDPSIKFESEWEQWIASHAFVTAHESGAQPSSSGCENSSHEKRDGIDWVGVSDSKERRVELCLKPGTGLAEVRLTTHRALPNKLLVEGVGKTIFPVDESSNLTAGLNSSSKTSIGVDPNRTVRGKQNLSDEHHAKPQPLPIKFVPSSSRTLEHSSHSTDQPRPASGVVSLQQLNSDLVRSPSTATESSVTFTQSSSGVSRTSSDGWSDMPPTPPNMVSMVSLSNNSIPMKSHLSKNLNAVECPLIKRESIPTAVFSSGASIENLQMTPVAEQPKQLVSQVKVRVTKIISEETMYRPLPKSSIAPQQQPNSTVLLNHPGLLESALLGSKSKKGKELVEQKLRFKAPRWLRPGSSSQKEKEKREKALALGNARMREERERNLGRTPLQRLRLISLKGPVLDCWWEDSSKDFGKASEHLRAKDDLVDLGQCSQGELSEEGTSSLSSCDKANCAQCKIDPSRFNRSDYKVHQSGVVPFPKSPHSSCSSQPLPQAIQDQRKKINRSSTSLISKRSNRSSINYIPRRSSSIINNDDSCDGMSCRSSIKRRRSRRMPSGLSILKQGHGSRFRGLHLDLSFLLSPPEEFGTSIGEVLKKSAKKIRLRCLNFEKELLNSDPLLDELKSDLKRQQQEDAEMDQSNNHSDVVNGWINDDWERFGSLVENVMLAFLHVPLYTKGVAFHLSNEDDSLDKILNNYRKRNIPLSQFEVDLPSALQDENLLTEAVEKLNQLLPLDILSPPPPSISPEILQGLFSIMDTAEEKAVLDVLLAKTPLESISIIKQTIDILVSVWNEVSTQAGMNEESRRLTPDDLLSLLASVIVRSGIKQQHSLIHYSKLFRLNGALSPEVDWAFVSYQAAIAYLQSDPFSENDSRSIRSQALSVNSVPNSPSLGPGWTRPRPASFTPPTTSSTPINIISANSSPSGSRISLSEHIPARAPNLYHFPLSNSRQINTTSAQIRHRTRTNYGPRVSSLMSGLVSVEPSSPRLEITPASYDYTKSMDCLRGVDECSRMASQPPGKVSATRPVLAPISTADQRSSRLGLEGCFLTASVLESSNRSCSVPWETCLTSIGEVGVDSALSASSANSDLGSCNDEHPLRVPSSSRPHSGTVTELDQSLFNSSTSSGFQKSGLGTESKNFGINQPSLSRRKTVDLTFLTPRLPNYSDSNSEVDSYRGELSTFRPTKSCHSRSGSFAGAPLNALGRTAERDLRSELIIRRTQTSSSAGGGSTPGQQRQQSYHQSHQQEGSQSSSSEGWLEWGRKRLTSVTSLNLVGASLSNSYNSYSQYDGRKDLPGSASSTASRLAASVGGGGGGGGGGRGGFFKSNQSGSDSPSSNSSLINMTPAVEALTRAQNQANLQIQEDKTVNIKEESQEERVGGIIKGRARSISNGNQVGRMNLNNSSNGIELDLISR</sequence>
<feature type="compositionally biased region" description="Gly residues" evidence="2">
    <location>
        <begin position="1306"/>
        <end position="1319"/>
    </location>
</feature>
<feature type="region of interest" description="Disordered" evidence="2">
    <location>
        <begin position="182"/>
        <end position="226"/>
    </location>
</feature>
<comment type="similarity">
    <text evidence="1">Belongs to the UPF0507 family.</text>
</comment>
<comment type="caution">
    <text evidence="4">The sequence shown here is derived from an EMBL/GenBank/DDBJ whole genome shotgun (WGS) entry which is preliminary data.</text>
</comment>
<dbReference type="Pfam" id="PF02204">
    <property type="entry name" value="VPS9"/>
    <property type="match status" value="1"/>
</dbReference>
<dbReference type="GO" id="GO:0005770">
    <property type="term" value="C:late endosome"/>
    <property type="evidence" value="ECO:0007669"/>
    <property type="project" value="TreeGrafter"/>
</dbReference>
<dbReference type="PANTHER" id="PTHR24170:SF1">
    <property type="entry name" value="DOMAIN PROTEIN, PUTATIVE (AFU_ORTHOLOGUE AFUA_1G09870)-RELATED"/>
    <property type="match status" value="1"/>
</dbReference>
<feature type="compositionally biased region" description="Polar residues" evidence="2">
    <location>
        <begin position="104"/>
        <end position="118"/>
    </location>
</feature>
<organism evidence="4 5">
    <name type="scientific">Phakopsora pachyrhizi</name>
    <name type="common">Asian soybean rust disease fungus</name>
    <dbReference type="NCBI Taxonomy" id="170000"/>
    <lineage>
        <taxon>Eukaryota</taxon>
        <taxon>Fungi</taxon>
        <taxon>Dikarya</taxon>
        <taxon>Basidiomycota</taxon>
        <taxon>Pucciniomycotina</taxon>
        <taxon>Pucciniomycetes</taxon>
        <taxon>Pucciniales</taxon>
        <taxon>Phakopsoraceae</taxon>
        <taxon>Phakopsora</taxon>
    </lineage>
</organism>
<feature type="compositionally biased region" description="Polar residues" evidence="2">
    <location>
        <begin position="182"/>
        <end position="198"/>
    </location>
</feature>
<gene>
    <name evidence="4" type="ORF">PPACK8108_LOCUS21645</name>
</gene>
<dbReference type="GO" id="GO:0030133">
    <property type="term" value="C:transport vesicle"/>
    <property type="evidence" value="ECO:0007669"/>
    <property type="project" value="TreeGrafter"/>
</dbReference>
<dbReference type="InterPro" id="IPR051248">
    <property type="entry name" value="UPF0507/Ank_repeat_27"/>
</dbReference>
<feature type="region of interest" description="Disordered" evidence="2">
    <location>
        <begin position="104"/>
        <end position="170"/>
    </location>
</feature>
<feature type="region of interest" description="Disordered" evidence="2">
    <location>
        <begin position="1301"/>
        <end position="1337"/>
    </location>
</feature>
<evidence type="ECO:0000256" key="1">
    <source>
        <dbReference type="ARBA" id="ARBA00007428"/>
    </source>
</evidence>
<accession>A0AAV0BK10</accession>
<dbReference type="InterPro" id="IPR037191">
    <property type="entry name" value="VPS9_dom_sf"/>
</dbReference>
<dbReference type="GO" id="GO:0000149">
    <property type="term" value="F:SNARE binding"/>
    <property type="evidence" value="ECO:0007669"/>
    <property type="project" value="TreeGrafter"/>
</dbReference>
<feature type="compositionally biased region" description="Polar residues" evidence="2">
    <location>
        <begin position="1099"/>
        <end position="1142"/>
    </location>
</feature>
<evidence type="ECO:0000259" key="3">
    <source>
        <dbReference type="PROSITE" id="PS51205"/>
    </source>
</evidence>
<evidence type="ECO:0000313" key="5">
    <source>
        <dbReference type="Proteomes" id="UP001153365"/>
    </source>
</evidence>
<feature type="domain" description="VPS9" evidence="3">
    <location>
        <begin position="714"/>
        <end position="870"/>
    </location>
</feature>
<evidence type="ECO:0000313" key="4">
    <source>
        <dbReference type="EMBL" id="CAH7686933.1"/>
    </source>
</evidence>
<dbReference type="GO" id="GO:0005769">
    <property type="term" value="C:early endosome"/>
    <property type="evidence" value="ECO:0007669"/>
    <property type="project" value="TreeGrafter"/>
</dbReference>
<dbReference type="GO" id="GO:0005085">
    <property type="term" value="F:guanyl-nucleotide exchange factor activity"/>
    <property type="evidence" value="ECO:0007669"/>
    <property type="project" value="TreeGrafter"/>
</dbReference>
<dbReference type="InterPro" id="IPR003123">
    <property type="entry name" value="VPS9"/>
</dbReference>
<dbReference type="EMBL" id="CALTRL010005823">
    <property type="protein sequence ID" value="CAH7686933.1"/>
    <property type="molecule type" value="Genomic_DNA"/>
</dbReference>
<dbReference type="PANTHER" id="PTHR24170">
    <property type="entry name" value="ANKYRIN REPEAT DOMAIN-CONTAINING PROTEIN 27"/>
    <property type="match status" value="1"/>
</dbReference>
<dbReference type="GO" id="GO:0045022">
    <property type="term" value="P:early endosome to late endosome transport"/>
    <property type="evidence" value="ECO:0007669"/>
    <property type="project" value="TreeGrafter"/>
</dbReference>